<reference evidence="1" key="1">
    <citation type="submission" date="2024-06" db="EMBL/GenBank/DDBJ databases">
        <title>Multiomics insights into the TNT degradation mechanism by Pantoea sp. BJ2 isolated from an ammunition destruction site.</title>
        <authorList>
            <person name="Luo J."/>
        </authorList>
    </citation>
    <scope>NUCLEOTIDE SEQUENCE</scope>
    <source>
        <strain evidence="1">BJ2</strain>
        <plasmid evidence="1">plasmindB</plasmid>
    </source>
</reference>
<keyword evidence="1" id="KW-0614">Plasmid</keyword>
<sequence length="351" mass="40050">MKINIASLNVCTFHPVPFDVPFPEPVEPPDRKDEQSFNEYIWQKFEEKKIILTDGLSAALDKNKRTDAECLFFTLPEFFWNISPYAVWHEEELAVLADFHNYEIKSYLQSFIKKFPESEFGKIILLPGTAGSLHKVMSDNVNASTYTAYNCIFCVNNFSNPEEQVSVSVWPKTNLAGYDYGYSMEAGDPVRFKVGKPGKTFIVDVKAKSASKASHENPHDSVFYNDILSNVPFMISLCADYHEAVDFRMNEWLNPAPKIHFLLACAMTLNQHKRYPLSVQYSYRNDGFAVGNIWQPIKGMSELKRVEDGVIVDAVSKPVNITDCISDDDYFMLKKKAADENLLSFYTIEVN</sequence>
<geneLocation type="plasmid" evidence="1">
    <name>plasmindB</name>
</geneLocation>
<protein>
    <submittedName>
        <fullName evidence="1">Uncharacterized protein</fullName>
    </submittedName>
</protein>
<evidence type="ECO:0000313" key="1">
    <source>
        <dbReference type="EMBL" id="XBV47483.1"/>
    </source>
</evidence>
<dbReference type="EMBL" id="CP158294">
    <property type="protein sequence ID" value="XBV47483.1"/>
    <property type="molecule type" value="Genomic_DNA"/>
</dbReference>
<gene>
    <name evidence="1" type="ORF">AAF463_24465</name>
</gene>
<proteinExistence type="predicted"/>
<accession>A0AAU7U3E7</accession>
<name>A0AAU7U3E7_9GAMM</name>
<dbReference type="RefSeq" id="WP_350262511.1">
    <property type="nucleotide sequence ID" value="NZ_CP158294.1"/>
</dbReference>
<dbReference type="AlphaFoldDB" id="A0AAU7U3E7"/>
<organism evidence="1">
    <name type="scientific">Pantoea sp. BJ2</name>
    <dbReference type="NCBI Taxonomy" id="3141322"/>
    <lineage>
        <taxon>Bacteria</taxon>
        <taxon>Pseudomonadati</taxon>
        <taxon>Pseudomonadota</taxon>
        <taxon>Gammaproteobacteria</taxon>
        <taxon>Enterobacterales</taxon>
        <taxon>Erwiniaceae</taxon>
        <taxon>Pantoea</taxon>
    </lineage>
</organism>